<feature type="region of interest" description="Disordered" evidence="1">
    <location>
        <begin position="421"/>
        <end position="490"/>
    </location>
</feature>
<dbReference type="AlphaFoldDB" id="A0A1R2BS90"/>
<feature type="region of interest" description="Disordered" evidence="1">
    <location>
        <begin position="230"/>
        <end position="255"/>
    </location>
</feature>
<evidence type="ECO:0000313" key="2">
    <source>
        <dbReference type="EMBL" id="OMJ79620.1"/>
    </source>
</evidence>
<dbReference type="EMBL" id="MPUH01000462">
    <property type="protein sequence ID" value="OMJ79620.1"/>
    <property type="molecule type" value="Genomic_DNA"/>
</dbReference>
<gene>
    <name evidence="2" type="ORF">SteCoe_20350</name>
</gene>
<reference evidence="2 3" key="1">
    <citation type="submission" date="2016-11" db="EMBL/GenBank/DDBJ databases">
        <title>The macronuclear genome of Stentor coeruleus: a giant cell with tiny introns.</title>
        <authorList>
            <person name="Slabodnick M."/>
            <person name="Ruby J.G."/>
            <person name="Reiff S.B."/>
            <person name="Swart E.C."/>
            <person name="Gosai S."/>
            <person name="Prabakaran S."/>
            <person name="Witkowska E."/>
            <person name="Larue G.E."/>
            <person name="Fisher S."/>
            <person name="Freeman R.M."/>
            <person name="Gunawardena J."/>
            <person name="Chu W."/>
            <person name="Stover N.A."/>
            <person name="Gregory B.D."/>
            <person name="Nowacki M."/>
            <person name="Derisi J."/>
            <person name="Roy S.W."/>
            <person name="Marshall W.F."/>
            <person name="Sood P."/>
        </authorList>
    </citation>
    <scope>NUCLEOTIDE SEQUENCE [LARGE SCALE GENOMIC DNA]</scope>
    <source>
        <strain evidence="2">WM001</strain>
    </source>
</reference>
<comment type="caution">
    <text evidence="2">The sequence shown here is derived from an EMBL/GenBank/DDBJ whole genome shotgun (WGS) entry which is preliminary data.</text>
</comment>
<name>A0A1R2BS90_9CILI</name>
<feature type="compositionally biased region" description="Basic residues" evidence="1">
    <location>
        <begin position="470"/>
        <end position="482"/>
    </location>
</feature>
<keyword evidence="3" id="KW-1185">Reference proteome</keyword>
<dbReference type="Proteomes" id="UP000187209">
    <property type="component" value="Unassembled WGS sequence"/>
</dbReference>
<evidence type="ECO:0000256" key="1">
    <source>
        <dbReference type="SAM" id="MobiDB-lite"/>
    </source>
</evidence>
<evidence type="ECO:0000313" key="3">
    <source>
        <dbReference type="Proteomes" id="UP000187209"/>
    </source>
</evidence>
<sequence length="529" mass="59721">MDSEDNTQKGKILIENFVHLISQGTFDSPGKNASNPEAGSELASFRINLDEFNQSANSFNQDPSLIMGSIPISPIMGLNPTNKNFTTESSNYSKQNQDKLKNIIIMPHEEENDLDDEITNSVGLLSPNLKRMKFNQYTPTFPVKPEENNLSWEDIRSVYQQIPSNNGLNSIVNIQIPDFQDISSIPSGPKSSDLVSSIEIPKILETEAIDKIPSIRENAFDDVVVPDKRRSPLKNSEKSFEELRPMENSHKKEEDLDKLYQEAKKKLETRKKSLDRTEKLLEEARKVLEDNKKPEIAFEEVYRPQGSLRKKKHKISKLGENEKNLNNSSSSEEIYNVSQANILPDNEFYGRVNDTLFINNGNENESIVLMKDPIPAEKKQKLIITCGNPNIKGSTQYKTHNVLKQGLEPLHSSSKILRKKSLSNTKSIFNDKSSHPQSRGRGTMPPTSVQDFSSPAAKTQLKNPGIALPKLRKGSLKTRSKSKTNPYSAEWSQSTLKNHFNVHMKINKEHSSVKVLVTKVAKKKVKLLK</sequence>
<proteinExistence type="predicted"/>
<accession>A0A1R2BS90</accession>
<feature type="compositionally biased region" description="Polar residues" evidence="1">
    <location>
        <begin position="445"/>
        <end position="462"/>
    </location>
</feature>
<organism evidence="2 3">
    <name type="scientific">Stentor coeruleus</name>
    <dbReference type="NCBI Taxonomy" id="5963"/>
    <lineage>
        <taxon>Eukaryota</taxon>
        <taxon>Sar</taxon>
        <taxon>Alveolata</taxon>
        <taxon>Ciliophora</taxon>
        <taxon>Postciliodesmatophora</taxon>
        <taxon>Heterotrichea</taxon>
        <taxon>Heterotrichida</taxon>
        <taxon>Stentoridae</taxon>
        <taxon>Stentor</taxon>
    </lineage>
</organism>
<feature type="compositionally biased region" description="Polar residues" evidence="1">
    <location>
        <begin position="424"/>
        <end position="437"/>
    </location>
</feature>
<protein>
    <submittedName>
        <fullName evidence="2">Uncharacterized protein</fullName>
    </submittedName>
</protein>